<keyword evidence="3" id="KW-0436">Ligase</keyword>
<evidence type="ECO:0000256" key="1">
    <source>
        <dbReference type="SAM" id="MobiDB-lite"/>
    </source>
</evidence>
<feature type="compositionally biased region" description="Polar residues" evidence="1">
    <location>
        <begin position="257"/>
        <end position="266"/>
    </location>
</feature>
<dbReference type="Gene3D" id="3.40.50.880">
    <property type="match status" value="1"/>
</dbReference>
<dbReference type="Proteomes" id="UP000078544">
    <property type="component" value="Unassembled WGS sequence"/>
</dbReference>
<evidence type="ECO:0000259" key="2">
    <source>
        <dbReference type="Pfam" id="PF09825"/>
    </source>
</evidence>
<sequence>MNPTSTGRRPRALVYRGPAGHSDLSKAVAQLLETSPRHFEVLYGGPKEALDITRETLSTVDLYAQPGGPDLDYAWAQTKAYAPAIREFVSRGGRYLGFCLGAYLAGHSPGYGLLPPGADTDAECDQKGAQVKHDKDTIIQIDWNFCMGPNAGQILQDQWIFFQEGAVITGFNDSEDSIVLARYSKSGRVASSLNKFGNGWVGLIGPHPEATHEWFSSYNINSPHGLRFQIGYDLIEATMTGGQNVTRCKRDEWPASPTHSNKSRSSLGRLFGKR</sequence>
<dbReference type="Pfam" id="PF09825">
    <property type="entry name" value="BPL_N"/>
    <property type="match status" value="1"/>
</dbReference>
<name>A0A166V6T1_9HYPO</name>
<keyword evidence="4" id="KW-1185">Reference proteome</keyword>
<dbReference type="OrthoDB" id="10250105at2759"/>
<dbReference type="STRING" id="1081109.A0A166V6T1"/>
<gene>
    <name evidence="3" type="ORF">AAL_00797</name>
</gene>
<dbReference type="EMBL" id="AZGY01000001">
    <property type="protein sequence ID" value="OAA33332.1"/>
    <property type="molecule type" value="Genomic_DNA"/>
</dbReference>
<comment type="caution">
    <text evidence="3">The sequence shown here is derived from an EMBL/GenBank/DDBJ whole genome shotgun (WGS) entry which is preliminary data.</text>
</comment>
<dbReference type="AlphaFoldDB" id="A0A166V6T1"/>
<dbReference type="InterPro" id="IPR019197">
    <property type="entry name" value="Biotin-prot_ligase_N"/>
</dbReference>
<accession>A0A166V6T1</accession>
<protein>
    <submittedName>
        <fullName evidence="3">Biotin protein ligase</fullName>
    </submittedName>
</protein>
<feature type="region of interest" description="Disordered" evidence="1">
    <location>
        <begin position="250"/>
        <end position="274"/>
    </location>
</feature>
<organism evidence="3 4">
    <name type="scientific">Moelleriella libera RCEF 2490</name>
    <dbReference type="NCBI Taxonomy" id="1081109"/>
    <lineage>
        <taxon>Eukaryota</taxon>
        <taxon>Fungi</taxon>
        <taxon>Dikarya</taxon>
        <taxon>Ascomycota</taxon>
        <taxon>Pezizomycotina</taxon>
        <taxon>Sordariomycetes</taxon>
        <taxon>Hypocreomycetidae</taxon>
        <taxon>Hypocreales</taxon>
        <taxon>Clavicipitaceae</taxon>
        <taxon>Moelleriella</taxon>
    </lineage>
</organism>
<proteinExistence type="predicted"/>
<evidence type="ECO:0000313" key="4">
    <source>
        <dbReference type="Proteomes" id="UP000078544"/>
    </source>
</evidence>
<feature type="domain" description="Biotin-protein ligase N-terminal" evidence="2">
    <location>
        <begin position="58"/>
        <end position="106"/>
    </location>
</feature>
<dbReference type="GO" id="GO:0016874">
    <property type="term" value="F:ligase activity"/>
    <property type="evidence" value="ECO:0007669"/>
    <property type="project" value="UniProtKB-KW"/>
</dbReference>
<reference evidence="3 4" key="1">
    <citation type="journal article" date="2016" name="Genome Biol. Evol.">
        <title>Divergent and convergent evolution of fungal pathogenicity.</title>
        <authorList>
            <person name="Shang Y."/>
            <person name="Xiao G."/>
            <person name="Zheng P."/>
            <person name="Cen K."/>
            <person name="Zhan S."/>
            <person name="Wang C."/>
        </authorList>
    </citation>
    <scope>NUCLEOTIDE SEQUENCE [LARGE SCALE GENOMIC DNA]</scope>
    <source>
        <strain evidence="3 4">RCEF 2490</strain>
    </source>
</reference>
<dbReference type="InterPro" id="IPR029062">
    <property type="entry name" value="Class_I_gatase-like"/>
</dbReference>
<dbReference type="SUPFAM" id="SSF52317">
    <property type="entry name" value="Class I glutamine amidotransferase-like"/>
    <property type="match status" value="1"/>
</dbReference>
<dbReference type="CDD" id="cd03144">
    <property type="entry name" value="GATase1_ScBLP_like"/>
    <property type="match status" value="1"/>
</dbReference>
<evidence type="ECO:0000313" key="3">
    <source>
        <dbReference type="EMBL" id="OAA33332.1"/>
    </source>
</evidence>